<reference evidence="9" key="2">
    <citation type="submission" date="2025-04" db="UniProtKB">
        <authorList>
            <consortium name="RefSeq"/>
        </authorList>
    </citation>
    <scope>IDENTIFICATION</scope>
</reference>
<keyword evidence="8" id="KW-1185">Reference proteome</keyword>
<keyword evidence="1" id="KW-0479">Metal-binding</keyword>
<protein>
    <submittedName>
        <fullName evidence="9">E3 ubiquitin-protein ligase RLIM</fullName>
    </submittedName>
</protein>
<keyword evidence="3" id="KW-0862">Zinc</keyword>
<dbReference type="AlphaFoldDB" id="A0A1S3C156"/>
<evidence type="ECO:0000256" key="2">
    <source>
        <dbReference type="ARBA" id="ARBA00022771"/>
    </source>
</evidence>
<sequence length="262" mass="29598">MTSASELFYCRRYRFGRTDSDLGLDSEPPDRNLQYQRRHHGHNANHRRDLNSCGDFRRSSLQERRQSPRFFNPLSVDRSPAQSDSATSVGSRNNINGNTQNSLRSGLSGDSRLPGSVLLARERLLERLRGASSPTSRNALVEASNGNPEISTSRSQRISLIDADRMRLVAVPSKRPPGLSQDAINRLQLEVFINTDRIIDDDVMTITSTDCSICLESFTDGDKLIHLPCEHKFHHACLDRWIRTCGECPYCRQHISPSTNIF</sequence>
<dbReference type="Pfam" id="PF13639">
    <property type="entry name" value="zf-RING_2"/>
    <property type="match status" value="1"/>
</dbReference>
<feature type="domain" description="RING-type" evidence="6">
    <location>
        <begin position="211"/>
        <end position="252"/>
    </location>
</feature>
<dbReference type="SMART" id="SM00184">
    <property type="entry name" value="RING"/>
    <property type="match status" value="1"/>
</dbReference>
<organism evidence="8 9">
    <name type="scientific">Cucumis melo</name>
    <name type="common">Muskmelon</name>
    <dbReference type="NCBI Taxonomy" id="3656"/>
    <lineage>
        <taxon>Eukaryota</taxon>
        <taxon>Viridiplantae</taxon>
        <taxon>Streptophyta</taxon>
        <taxon>Embryophyta</taxon>
        <taxon>Tracheophyta</taxon>
        <taxon>Spermatophyta</taxon>
        <taxon>Magnoliopsida</taxon>
        <taxon>eudicotyledons</taxon>
        <taxon>Gunneridae</taxon>
        <taxon>Pentapetalae</taxon>
        <taxon>rosids</taxon>
        <taxon>fabids</taxon>
        <taxon>Cucurbitales</taxon>
        <taxon>Cucurbitaceae</taxon>
        <taxon>Benincaseae</taxon>
        <taxon>Cucumis</taxon>
    </lineage>
</organism>
<dbReference type="InParanoid" id="A0A1S3C156"/>
<evidence type="ECO:0000313" key="9">
    <source>
        <dbReference type="RefSeq" id="XP_008455026.1"/>
    </source>
</evidence>
<reference evidence="7" key="1">
    <citation type="submission" date="2023-03" db="UniProtKB">
        <authorList>
            <consortium name="EnsemblPlants"/>
        </authorList>
    </citation>
    <scope>IDENTIFICATION</scope>
</reference>
<evidence type="ECO:0000256" key="1">
    <source>
        <dbReference type="ARBA" id="ARBA00022723"/>
    </source>
</evidence>
<dbReference type="eggNOG" id="KOG0800">
    <property type="taxonomic scope" value="Eukaryota"/>
</dbReference>
<proteinExistence type="predicted"/>
<dbReference type="GO" id="GO:0006511">
    <property type="term" value="P:ubiquitin-dependent protein catabolic process"/>
    <property type="evidence" value="ECO:0007669"/>
    <property type="project" value="TreeGrafter"/>
</dbReference>
<reference evidence="8" key="3">
    <citation type="submission" date="2025-05" db="UniProtKB">
        <authorList>
            <consortium name="RefSeq"/>
        </authorList>
    </citation>
    <scope>NUCLEOTIDE SEQUENCE [LARGE SCALE GENOMIC DNA]</scope>
</reference>
<dbReference type="SMART" id="SM01197">
    <property type="entry name" value="FANCL_C"/>
    <property type="match status" value="1"/>
</dbReference>
<dbReference type="GO" id="GO:0008270">
    <property type="term" value="F:zinc ion binding"/>
    <property type="evidence" value="ECO:0007669"/>
    <property type="project" value="UniProtKB-KW"/>
</dbReference>
<gene>
    <name evidence="9" type="primary">LOC103495299</name>
    <name evidence="7" type="synonym">103495299</name>
</gene>
<dbReference type="OrthoDB" id="8062037at2759"/>
<dbReference type="Proteomes" id="UP001652600">
    <property type="component" value="Chromosome 1"/>
</dbReference>
<dbReference type="Gene3D" id="3.30.40.10">
    <property type="entry name" value="Zinc/RING finger domain, C3HC4 (zinc finger)"/>
    <property type="match status" value="1"/>
</dbReference>
<dbReference type="PANTHER" id="PTHR45931">
    <property type="entry name" value="SI:CH211-59O9.10"/>
    <property type="match status" value="1"/>
</dbReference>
<dbReference type="EnsemblPlants" id="MELO3C018508.2.1">
    <property type="protein sequence ID" value="MELO3C018508.2.1"/>
    <property type="gene ID" value="MELO3C018508.2"/>
</dbReference>
<feature type="compositionally biased region" description="Basic and acidic residues" evidence="5">
    <location>
        <begin position="46"/>
        <end position="66"/>
    </location>
</feature>
<dbReference type="KEGG" id="cmo:103495299"/>
<evidence type="ECO:0000313" key="8">
    <source>
        <dbReference type="Proteomes" id="UP001652600"/>
    </source>
</evidence>
<dbReference type="SMR" id="A0A1S3C156"/>
<dbReference type="InterPro" id="IPR013083">
    <property type="entry name" value="Znf_RING/FYVE/PHD"/>
</dbReference>
<feature type="compositionally biased region" description="Basic residues" evidence="5">
    <location>
        <begin position="36"/>
        <end position="45"/>
    </location>
</feature>
<dbReference type="GO" id="GO:0005634">
    <property type="term" value="C:nucleus"/>
    <property type="evidence" value="ECO:0007669"/>
    <property type="project" value="TreeGrafter"/>
</dbReference>
<dbReference type="PROSITE" id="PS50089">
    <property type="entry name" value="ZF_RING_2"/>
    <property type="match status" value="1"/>
</dbReference>
<dbReference type="GeneID" id="103495299"/>
<feature type="compositionally biased region" description="Low complexity" evidence="5">
    <location>
        <begin position="102"/>
        <end position="111"/>
    </location>
</feature>
<dbReference type="GO" id="GO:0061630">
    <property type="term" value="F:ubiquitin protein ligase activity"/>
    <property type="evidence" value="ECO:0007669"/>
    <property type="project" value="TreeGrafter"/>
</dbReference>
<evidence type="ECO:0000259" key="6">
    <source>
        <dbReference type="PROSITE" id="PS50089"/>
    </source>
</evidence>
<keyword evidence="2 4" id="KW-0863">Zinc-finger</keyword>
<evidence type="ECO:0000256" key="3">
    <source>
        <dbReference type="ARBA" id="ARBA00022833"/>
    </source>
</evidence>
<evidence type="ECO:0000313" key="7">
    <source>
        <dbReference type="EnsemblPlants" id="MELO3C018508.2.1"/>
    </source>
</evidence>
<evidence type="ECO:0000256" key="4">
    <source>
        <dbReference type="PROSITE-ProRule" id="PRU00175"/>
    </source>
</evidence>
<feature type="region of interest" description="Disordered" evidence="5">
    <location>
        <begin position="19"/>
        <end position="111"/>
    </location>
</feature>
<dbReference type="Gramene" id="MELO3C018508.2.1">
    <property type="protein sequence ID" value="MELO3C018508.2.1"/>
    <property type="gene ID" value="MELO3C018508.2"/>
</dbReference>
<dbReference type="RefSeq" id="XP_008455026.1">
    <property type="nucleotide sequence ID" value="XM_008456804.2"/>
</dbReference>
<dbReference type="InterPro" id="IPR051834">
    <property type="entry name" value="RING_finger_E3_ligase"/>
</dbReference>
<dbReference type="PANTHER" id="PTHR45931:SF3">
    <property type="entry name" value="RING ZINC FINGER-CONTAINING PROTEIN"/>
    <property type="match status" value="1"/>
</dbReference>
<name>A0A1S3C156_CUCME</name>
<dbReference type="InterPro" id="IPR001841">
    <property type="entry name" value="Znf_RING"/>
</dbReference>
<dbReference type="SUPFAM" id="SSF57850">
    <property type="entry name" value="RING/U-box"/>
    <property type="match status" value="1"/>
</dbReference>
<accession>A0A1S3C156</accession>
<evidence type="ECO:0000256" key="5">
    <source>
        <dbReference type="SAM" id="MobiDB-lite"/>
    </source>
</evidence>
<feature type="compositionally biased region" description="Polar residues" evidence="5">
    <location>
        <begin position="80"/>
        <end position="101"/>
    </location>
</feature>